<dbReference type="EMBL" id="JAJHNU010000001">
    <property type="protein sequence ID" value="MDN4121271.1"/>
    <property type="molecule type" value="Genomic_DNA"/>
</dbReference>
<dbReference type="InterPro" id="IPR010265">
    <property type="entry name" value="Phage_lambda_TipM"/>
</dbReference>
<evidence type="ECO:0000313" key="2">
    <source>
        <dbReference type="Proteomes" id="UP001168613"/>
    </source>
</evidence>
<comment type="caution">
    <text evidence="1">The sequence shown here is derived from an EMBL/GenBank/DDBJ whole genome shotgun (WGS) entry which is preliminary data.</text>
</comment>
<name>A0ABT8EJ01_9BURK</name>
<dbReference type="Proteomes" id="UP001168613">
    <property type="component" value="Unassembled WGS sequence"/>
</dbReference>
<accession>A0ABT8EJ01</accession>
<dbReference type="RefSeq" id="WP_266124892.1">
    <property type="nucleotide sequence ID" value="NZ_JAJHNU010000001.1"/>
</dbReference>
<organism evidence="1 2">
    <name type="scientific">Alcaligenes endophyticus</name>
    <dbReference type="NCBI Taxonomy" id="1929088"/>
    <lineage>
        <taxon>Bacteria</taxon>
        <taxon>Pseudomonadati</taxon>
        <taxon>Pseudomonadota</taxon>
        <taxon>Betaproteobacteria</taxon>
        <taxon>Burkholderiales</taxon>
        <taxon>Alcaligenaceae</taxon>
        <taxon>Alcaligenes</taxon>
    </lineage>
</organism>
<reference evidence="1" key="1">
    <citation type="submission" date="2021-11" db="EMBL/GenBank/DDBJ databases">
        <title>Draft genome sequence of Alcaligenes endophyticus type strain CCUG 75668T.</title>
        <authorList>
            <person name="Salva-Serra F."/>
            <person name="Duran R.E."/>
            <person name="Seeger M."/>
            <person name="Moore E.R.B."/>
            <person name="Jaen-Luchoro D."/>
        </authorList>
    </citation>
    <scope>NUCLEOTIDE SEQUENCE</scope>
    <source>
        <strain evidence="1">CCUG 75668</strain>
    </source>
</reference>
<sequence length="112" mass="12792">MSFQTFTWCPRVDPEGSTAFRLHEIQFGDGYKQSVGDGINNEVRTWPLTFVGLEHEIAPIRDFLRAHKGYKPFKWTPPLDSEGLYEVQQFTLRPHGGGVYTLSATFAQRFAP</sequence>
<evidence type="ECO:0000313" key="1">
    <source>
        <dbReference type="EMBL" id="MDN4121271.1"/>
    </source>
</evidence>
<dbReference type="Pfam" id="PF05939">
    <property type="entry name" value="Phage_min_tail"/>
    <property type="match status" value="1"/>
</dbReference>
<keyword evidence="2" id="KW-1185">Reference proteome</keyword>
<protein>
    <submittedName>
        <fullName evidence="1">Phage tail protein</fullName>
    </submittedName>
</protein>
<gene>
    <name evidence="1" type="ORF">LMS43_08225</name>
</gene>
<proteinExistence type="predicted"/>